<dbReference type="Proteomes" id="UP000236721">
    <property type="component" value="Unassembled WGS sequence"/>
</dbReference>
<evidence type="ECO:0000313" key="3">
    <source>
        <dbReference type="Proteomes" id="UP000236721"/>
    </source>
</evidence>
<keyword evidence="2" id="KW-0436">Ligase</keyword>
<organism evidence="2 3">
    <name type="scientific">Vibrio hangzhouensis</name>
    <dbReference type="NCBI Taxonomy" id="462991"/>
    <lineage>
        <taxon>Bacteria</taxon>
        <taxon>Pseudomonadati</taxon>
        <taxon>Pseudomonadota</taxon>
        <taxon>Gammaproteobacteria</taxon>
        <taxon>Vibrionales</taxon>
        <taxon>Vibrionaceae</taxon>
        <taxon>Vibrio</taxon>
    </lineage>
</organism>
<gene>
    <name evidence="2" type="ORF">SAMN04488244_13420</name>
</gene>
<feature type="transmembrane region" description="Helical" evidence="1">
    <location>
        <begin position="202"/>
        <end position="218"/>
    </location>
</feature>
<feature type="transmembrane region" description="Helical" evidence="1">
    <location>
        <begin position="7"/>
        <end position="23"/>
    </location>
</feature>
<dbReference type="PANTHER" id="PTHR37422">
    <property type="entry name" value="TEICHURONIC ACID BIOSYNTHESIS PROTEIN TUAE"/>
    <property type="match status" value="1"/>
</dbReference>
<dbReference type="InterPro" id="IPR051533">
    <property type="entry name" value="WaaL-like"/>
</dbReference>
<dbReference type="RefSeq" id="WP_103882314.1">
    <property type="nucleotide sequence ID" value="NZ_FNVG01000034.1"/>
</dbReference>
<protein>
    <submittedName>
        <fullName evidence="2">O-antigen ligase like membrane protein</fullName>
    </submittedName>
</protein>
<evidence type="ECO:0000313" key="2">
    <source>
        <dbReference type="EMBL" id="SEG69936.1"/>
    </source>
</evidence>
<dbReference type="EMBL" id="FNVG01000034">
    <property type="protein sequence ID" value="SEG69936.1"/>
    <property type="molecule type" value="Genomic_DNA"/>
</dbReference>
<keyword evidence="1" id="KW-0812">Transmembrane</keyword>
<feature type="transmembrane region" description="Helical" evidence="1">
    <location>
        <begin position="112"/>
        <end position="136"/>
    </location>
</feature>
<proteinExistence type="predicted"/>
<keyword evidence="1" id="KW-1133">Transmembrane helix</keyword>
<feature type="transmembrane region" description="Helical" evidence="1">
    <location>
        <begin position="337"/>
        <end position="356"/>
    </location>
</feature>
<dbReference type="GO" id="GO:0016874">
    <property type="term" value="F:ligase activity"/>
    <property type="evidence" value="ECO:0007669"/>
    <property type="project" value="UniProtKB-KW"/>
</dbReference>
<feature type="transmembrane region" description="Helical" evidence="1">
    <location>
        <begin position="156"/>
        <end position="173"/>
    </location>
</feature>
<feature type="transmembrane region" description="Helical" evidence="1">
    <location>
        <begin position="368"/>
        <end position="387"/>
    </location>
</feature>
<reference evidence="3" key="1">
    <citation type="submission" date="2016-10" db="EMBL/GenBank/DDBJ databases">
        <authorList>
            <person name="Varghese N."/>
            <person name="Submissions S."/>
        </authorList>
    </citation>
    <scope>NUCLEOTIDE SEQUENCE [LARGE SCALE GENOMIC DNA]</scope>
    <source>
        <strain evidence="3">CGMCC 1.7062</strain>
    </source>
</reference>
<keyword evidence="3" id="KW-1185">Reference proteome</keyword>
<feature type="transmembrane region" description="Helical" evidence="1">
    <location>
        <begin position="58"/>
        <end position="76"/>
    </location>
</feature>
<dbReference type="AlphaFoldDB" id="A0A1H6CC27"/>
<feature type="transmembrane region" description="Helical" evidence="1">
    <location>
        <begin position="29"/>
        <end position="46"/>
    </location>
</feature>
<feature type="transmembrane region" description="Helical" evidence="1">
    <location>
        <begin position="393"/>
        <end position="412"/>
    </location>
</feature>
<name>A0A1H6CC27_9VIBR</name>
<accession>A0A1H6CC27</accession>
<evidence type="ECO:0000256" key="1">
    <source>
        <dbReference type="SAM" id="Phobius"/>
    </source>
</evidence>
<feature type="transmembrane region" description="Helical" evidence="1">
    <location>
        <begin position="180"/>
        <end position="196"/>
    </location>
</feature>
<keyword evidence="1" id="KW-0472">Membrane</keyword>
<feature type="transmembrane region" description="Helical" evidence="1">
    <location>
        <begin position="88"/>
        <end position="105"/>
    </location>
</feature>
<sequence length="420" mass="47177">MTKSYDILARSNIFFLIGLALSIPASKAGMNLFLYPYVLTAFALYFKSDIQLRQSQTIILKSSVAVFVLGLIFSMFSKGVAADPLVYIQKYIYLLLPICLIFTATKNAKAIWWSLAAFIISIVACIFIDLYLFAFVYDFFSEQTVRLWGRIGYSRWPIVLTTGITAAVIYVFYSKNITKTIYALSFITLSVVAAILSGSKGGIVAIGILFLGFSTIIIKSNWKYIAVVFLITIAVFQTDTFQTTIVERGFSPESIKGESIQARVTMIKTAWSLSKLNASNDLQYLLFGGGLDKPQQAFEQALSSLPVEERETLTYGGRYWGHTDLHNSYLDQLFKSGLLFSLIYTSLMVMLVVFGYQAAKACNHHFKHCSFMFVTTILAYILFNSFYSNFADYAVYSQIYFLSLILCLPVVLGKVNKPLE</sequence>
<dbReference type="PANTHER" id="PTHR37422:SF13">
    <property type="entry name" value="LIPOPOLYSACCHARIDE BIOSYNTHESIS PROTEIN PA4999-RELATED"/>
    <property type="match status" value="1"/>
</dbReference>